<comment type="caution">
    <text evidence="1">The sequence shown here is derived from an EMBL/GenBank/DDBJ whole genome shotgun (WGS) entry which is preliminary data.</text>
</comment>
<proteinExistence type="predicted"/>
<name>A0ABP9Q0C3_9PSEU</name>
<reference evidence="2" key="1">
    <citation type="journal article" date="2019" name="Int. J. Syst. Evol. Microbiol.">
        <title>The Global Catalogue of Microorganisms (GCM) 10K type strain sequencing project: providing services to taxonomists for standard genome sequencing and annotation.</title>
        <authorList>
            <consortium name="The Broad Institute Genomics Platform"/>
            <consortium name="The Broad Institute Genome Sequencing Center for Infectious Disease"/>
            <person name="Wu L."/>
            <person name="Ma J."/>
        </authorList>
    </citation>
    <scope>NUCLEOTIDE SEQUENCE [LARGE SCALE GENOMIC DNA]</scope>
    <source>
        <strain evidence="2">JCM 18303</strain>
    </source>
</reference>
<evidence type="ECO:0000313" key="1">
    <source>
        <dbReference type="EMBL" id="GAA5154424.1"/>
    </source>
</evidence>
<accession>A0ABP9Q0C3</accession>
<evidence type="ECO:0000313" key="2">
    <source>
        <dbReference type="Proteomes" id="UP001428817"/>
    </source>
</evidence>
<sequence length="67" mass="7111">MHPAGFVIGCHARNSEDLYASVFGGDPGDAGTRIDLQFGLAGDADCFTVAMRDIVDWTELAAECFGE</sequence>
<organism evidence="1 2">
    <name type="scientific">Pseudonocardia eucalypti</name>
    <dbReference type="NCBI Taxonomy" id="648755"/>
    <lineage>
        <taxon>Bacteria</taxon>
        <taxon>Bacillati</taxon>
        <taxon>Actinomycetota</taxon>
        <taxon>Actinomycetes</taxon>
        <taxon>Pseudonocardiales</taxon>
        <taxon>Pseudonocardiaceae</taxon>
        <taxon>Pseudonocardia</taxon>
    </lineage>
</organism>
<dbReference type="EMBL" id="BAABJP010000008">
    <property type="protein sequence ID" value="GAA5154424.1"/>
    <property type="molecule type" value="Genomic_DNA"/>
</dbReference>
<protein>
    <submittedName>
        <fullName evidence="1">Uncharacterized protein</fullName>
    </submittedName>
</protein>
<dbReference type="Proteomes" id="UP001428817">
    <property type="component" value="Unassembled WGS sequence"/>
</dbReference>
<keyword evidence="2" id="KW-1185">Reference proteome</keyword>
<gene>
    <name evidence="1" type="ORF">GCM10023321_26220</name>
</gene>